<reference evidence="1" key="2">
    <citation type="submission" date="2022-01" db="EMBL/GenBank/DDBJ databases">
        <authorList>
            <person name="Yamashiro T."/>
            <person name="Shiraishi A."/>
            <person name="Satake H."/>
            <person name="Nakayama K."/>
        </authorList>
    </citation>
    <scope>NUCLEOTIDE SEQUENCE</scope>
</reference>
<name>A0ABQ5DH62_9ASTR</name>
<accession>A0ABQ5DH62</accession>
<comment type="caution">
    <text evidence="1">The sequence shown here is derived from an EMBL/GenBank/DDBJ whole genome shotgun (WGS) entry which is preliminary data.</text>
</comment>
<dbReference type="EMBL" id="BQNB010015262">
    <property type="protein sequence ID" value="GJT37908.1"/>
    <property type="molecule type" value="Genomic_DNA"/>
</dbReference>
<evidence type="ECO:0000313" key="1">
    <source>
        <dbReference type="EMBL" id="GJT37908.1"/>
    </source>
</evidence>
<protein>
    <submittedName>
        <fullName evidence="1">Uncharacterized protein</fullName>
    </submittedName>
</protein>
<keyword evidence="2" id="KW-1185">Reference proteome</keyword>
<proteinExistence type="predicted"/>
<gene>
    <name evidence="1" type="ORF">Tco_0937773</name>
</gene>
<reference evidence="1" key="1">
    <citation type="journal article" date="2022" name="Int. J. Mol. Sci.">
        <title>Draft Genome of Tanacetum Coccineum: Genomic Comparison of Closely Related Tanacetum-Family Plants.</title>
        <authorList>
            <person name="Yamashiro T."/>
            <person name="Shiraishi A."/>
            <person name="Nakayama K."/>
            <person name="Satake H."/>
        </authorList>
    </citation>
    <scope>NUCLEOTIDE SEQUENCE</scope>
</reference>
<organism evidence="1 2">
    <name type="scientific">Tanacetum coccineum</name>
    <dbReference type="NCBI Taxonomy" id="301880"/>
    <lineage>
        <taxon>Eukaryota</taxon>
        <taxon>Viridiplantae</taxon>
        <taxon>Streptophyta</taxon>
        <taxon>Embryophyta</taxon>
        <taxon>Tracheophyta</taxon>
        <taxon>Spermatophyta</taxon>
        <taxon>Magnoliopsida</taxon>
        <taxon>eudicotyledons</taxon>
        <taxon>Gunneridae</taxon>
        <taxon>Pentapetalae</taxon>
        <taxon>asterids</taxon>
        <taxon>campanulids</taxon>
        <taxon>Asterales</taxon>
        <taxon>Asteraceae</taxon>
        <taxon>Asteroideae</taxon>
        <taxon>Anthemideae</taxon>
        <taxon>Anthemidinae</taxon>
        <taxon>Tanacetum</taxon>
    </lineage>
</organism>
<evidence type="ECO:0000313" key="2">
    <source>
        <dbReference type="Proteomes" id="UP001151760"/>
    </source>
</evidence>
<dbReference type="Proteomes" id="UP001151760">
    <property type="component" value="Unassembled WGS sequence"/>
</dbReference>
<sequence length="311" mass="35127">MGQQPQKQVIPADKLVTTKYQRIGRCNNYAMLQNIPCSKECKIVGILLVDHALSLALNAIADFPAVYIQQFWNTVKLVPNVNDTIRFTIDRETITYIVDIFLKIVGYEGIVDKKFHSIAQRLEENYHSIKDDIPLVSVYTTGNVIMRGMLIPGEFLTDEIHATPEYKEYEKEFFKKPSTTPILPPSDDGERDEIAEATLLSLTMNKNGLAAEAQENVAKVQEKILEEDIEKIVEGEDENSYASAFADSVFKMTKILDDDNDDDKNDDNDDHDDHALEMSDTLNNLVPELSVAKTNELLKEAIPRMVNDAVK</sequence>